<name>A0A2J8VIF0_PONAB</name>
<protein>
    <submittedName>
        <fullName evidence="10">DEFB126 isoform 1</fullName>
    </submittedName>
</protein>
<evidence type="ECO:0000256" key="9">
    <source>
        <dbReference type="SAM" id="SignalP"/>
    </source>
</evidence>
<comment type="subcellular location">
    <subcellularLocation>
        <location evidence="1">Secreted</location>
    </subcellularLocation>
</comment>
<keyword evidence="6" id="KW-0211">Defensin</keyword>
<dbReference type="InterPro" id="IPR050544">
    <property type="entry name" value="Beta-defensin"/>
</dbReference>
<evidence type="ECO:0000256" key="6">
    <source>
        <dbReference type="ARBA" id="ARBA00022940"/>
    </source>
</evidence>
<keyword evidence="3" id="KW-0964">Secreted</keyword>
<evidence type="ECO:0000256" key="2">
    <source>
        <dbReference type="ARBA" id="ARBA00007371"/>
    </source>
</evidence>
<organism evidence="10">
    <name type="scientific">Pongo abelii</name>
    <name type="common">Sumatran orangutan</name>
    <name type="synonym">Pongo pygmaeus abelii</name>
    <dbReference type="NCBI Taxonomy" id="9601"/>
    <lineage>
        <taxon>Eukaryota</taxon>
        <taxon>Metazoa</taxon>
        <taxon>Chordata</taxon>
        <taxon>Craniata</taxon>
        <taxon>Vertebrata</taxon>
        <taxon>Euteleostomi</taxon>
        <taxon>Mammalia</taxon>
        <taxon>Eutheria</taxon>
        <taxon>Euarchontoglires</taxon>
        <taxon>Primates</taxon>
        <taxon>Haplorrhini</taxon>
        <taxon>Catarrhini</taxon>
        <taxon>Hominidae</taxon>
        <taxon>Pongo</taxon>
    </lineage>
</organism>
<dbReference type="PANTHER" id="PTHR15001:SF3">
    <property type="entry name" value="BETA-DEFENSIN 123"/>
    <property type="match status" value="1"/>
</dbReference>
<keyword evidence="4" id="KW-0929">Antimicrobial</keyword>
<evidence type="ECO:0000256" key="8">
    <source>
        <dbReference type="ARBA" id="ARBA00023157"/>
    </source>
</evidence>
<gene>
    <name evidence="10" type="ORF">CR201_G0018488</name>
</gene>
<dbReference type="GO" id="GO:0005576">
    <property type="term" value="C:extracellular region"/>
    <property type="evidence" value="ECO:0007669"/>
    <property type="project" value="UniProtKB-SubCell"/>
</dbReference>
<dbReference type="STRING" id="9601.ENSPPYP00000012149"/>
<feature type="signal peptide" evidence="9">
    <location>
        <begin position="1"/>
        <end position="20"/>
    </location>
</feature>
<evidence type="ECO:0000256" key="4">
    <source>
        <dbReference type="ARBA" id="ARBA00022529"/>
    </source>
</evidence>
<dbReference type="EMBL" id="NDHI03003419">
    <property type="protein sequence ID" value="PNJ57305.1"/>
    <property type="molecule type" value="Genomic_DNA"/>
</dbReference>
<comment type="similarity">
    <text evidence="2">Belongs to the beta-defensin family.</text>
</comment>
<dbReference type="GO" id="GO:0050829">
    <property type="term" value="P:defense response to Gram-negative bacterium"/>
    <property type="evidence" value="ECO:0007669"/>
    <property type="project" value="UniProtKB-ARBA"/>
</dbReference>
<evidence type="ECO:0000256" key="5">
    <source>
        <dbReference type="ARBA" id="ARBA00022729"/>
    </source>
</evidence>
<comment type="caution">
    <text evidence="10">The sequence shown here is derived from an EMBL/GenBank/DDBJ whole genome shotgun (WGS) entry which is preliminary data.</text>
</comment>
<reference evidence="10" key="1">
    <citation type="submission" date="2017-12" db="EMBL/GenBank/DDBJ databases">
        <title>High-resolution comparative analysis of great ape genomes.</title>
        <authorList>
            <person name="Pollen A."/>
            <person name="Hastie A."/>
            <person name="Hormozdiari F."/>
            <person name="Dougherty M."/>
            <person name="Liu R."/>
            <person name="Chaisson M."/>
            <person name="Hoppe E."/>
            <person name="Hill C."/>
            <person name="Pang A."/>
            <person name="Hillier L."/>
            <person name="Baker C."/>
            <person name="Armstrong J."/>
            <person name="Shendure J."/>
            <person name="Paten B."/>
            <person name="Wilson R."/>
            <person name="Chao H."/>
            <person name="Schneider V."/>
            <person name="Ventura M."/>
            <person name="Kronenberg Z."/>
            <person name="Murali S."/>
            <person name="Gordon D."/>
            <person name="Cantsilieris S."/>
            <person name="Munson K."/>
            <person name="Nelson B."/>
            <person name="Raja A."/>
            <person name="Underwood J."/>
            <person name="Diekhans M."/>
            <person name="Fiddes I."/>
            <person name="Haussler D."/>
            <person name="Eichler E."/>
        </authorList>
    </citation>
    <scope>NUCLEOTIDE SEQUENCE [LARGE SCALE GENOMIC DNA]</scope>
    <source>
        <strain evidence="10">Susie</strain>
    </source>
</reference>
<feature type="chain" id="PRO_5040960294" evidence="9">
    <location>
        <begin position="21"/>
        <end position="118"/>
    </location>
</feature>
<keyword evidence="8" id="KW-1015">Disulfide bond</keyword>
<proteinExistence type="inferred from homology"/>
<accession>A0A2J8VIF0</accession>
<sequence length="118" mass="12794">MKSLLFTLAVFMLLAQLVSGSWYVKKCLNDVGICKKKCKPEELHVKNGWAMCGKQRDCCVPADKRANYPAFCVQTKTTRTSTVTATTATRATTATTTTLMMTTASMSSMTPTPVSPTG</sequence>
<dbReference type="OrthoDB" id="9748237at2759"/>
<evidence type="ECO:0000256" key="1">
    <source>
        <dbReference type="ARBA" id="ARBA00004613"/>
    </source>
</evidence>
<keyword evidence="7" id="KW-0044">Antibiotic</keyword>
<evidence type="ECO:0000256" key="3">
    <source>
        <dbReference type="ARBA" id="ARBA00022525"/>
    </source>
</evidence>
<dbReference type="PANTHER" id="PTHR15001">
    <property type="entry name" value="BETA-DEFENSIN 123-RELATED"/>
    <property type="match status" value="1"/>
</dbReference>
<dbReference type="AlphaFoldDB" id="A0A2J8VIF0"/>
<evidence type="ECO:0000256" key="7">
    <source>
        <dbReference type="ARBA" id="ARBA00023022"/>
    </source>
</evidence>
<evidence type="ECO:0000313" key="10">
    <source>
        <dbReference type="EMBL" id="PNJ57305.1"/>
    </source>
</evidence>
<keyword evidence="5 9" id="KW-0732">Signal</keyword>